<dbReference type="PANTHER" id="PTHR46115">
    <property type="entry name" value="THIOREDOXIN-LIKE PROTEIN 1"/>
    <property type="match status" value="1"/>
</dbReference>
<dbReference type="SUPFAM" id="SSF49785">
    <property type="entry name" value="Galactose-binding domain-like"/>
    <property type="match status" value="1"/>
</dbReference>
<dbReference type="EMBL" id="GGYP01001113">
    <property type="protein sequence ID" value="MDE45884.1"/>
    <property type="molecule type" value="Transcribed_RNA"/>
</dbReference>
<dbReference type="PROSITE" id="PS51352">
    <property type="entry name" value="THIOREDOXIN_2"/>
    <property type="match status" value="1"/>
</dbReference>
<dbReference type="PROSITE" id="PS00194">
    <property type="entry name" value="THIOREDOXIN_1"/>
    <property type="match status" value="1"/>
</dbReference>
<proteinExistence type="predicted"/>
<accession>A0A6G1S5V4</accession>
<feature type="domain" description="Thioredoxin" evidence="2">
    <location>
        <begin position="1"/>
        <end position="107"/>
    </location>
</feature>
<dbReference type="Pfam" id="PF00085">
    <property type="entry name" value="Thioredoxin"/>
    <property type="match status" value="1"/>
</dbReference>
<dbReference type="InterPro" id="IPR017937">
    <property type="entry name" value="Thioredoxin_CS"/>
</dbReference>
<dbReference type="InterPro" id="IPR010400">
    <property type="entry name" value="PITH_dom"/>
</dbReference>
<dbReference type="AlphaFoldDB" id="A0A6G1S5V4"/>
<gene>
    <name evidence="4" type="primary">TXNL1</name>
    <name evidence="4" type="ORF">g.17604</name>
</gene>
<dbReference type="FunFam" id="3.40.30.10:FF:000245">
    <property type="entry name" value="Thioredoxin"/>
    <property type="match status" value="1"/>
</dbReference>
<feature type="domain" description="PITH" evidence="3">
    <location>
        <begin position="116"/>
        <end position="287"/>
    </location>
</feature>
<dbReference type="Gene3D" id="2.60.120.470">
    <property type="entry name" value="PITH domain"/>
    <property type="match status" value="1"/>
</dbReference>
<keyword evidence="1" id="KW-1015">Disulfide bond</keyword>
<evidence type="ECO:0000259" key="3">
    <source>
        <dbReference type="PROSITE" id="PS51532"/>
    </source>
</evidence>
<dbReference type="InterPro" id="IPR013766">
    <property type="entry name" value="Thioredoxin_domain"/>
</dbReference>
<dbReference type="InterPro" id="IPR008979">
    <property type="entry name" value="Galactose-bd-like_sf"/>
</dbReference>
<reference evidence="4" key="1">
    <citation type="submission" date="2018-10" db="EMBL/GenBank/DDBJ databases">
        <title>Transcriptome assembly of Aceria tosichella (Wheat curl mite) Type 2.</title>
        <authorList>
            <person name="Scully E.D."/>
            <person name="Geib S.M."/>
            <person name="Palmer N.A."/>
            <person name="Gupta A.K."/>
            <person name="Sarath G."/>
            <person name="Tatineni S."/>
        </authorList>
    </citation>
    <scope>NUCLEOTIDE SEQUENCE</scope>
    <source>
        <strain evidence="4">LincolnNE</strain>
    </source>
</reference>
<dbReference type="Gene3D" id="3.40.30.10">
    <property type="entry name" value="Glutaredoxin"/>
    <property type="match status" value="1"/>
</dbReference>
<dbReference type="Pfam" id="PF06201">
    <property type="entry name" value="PITH"/>
    <property type="match status" value="1"/>
</dbReference>
<name>A0A6G1S5V4_9ACAR</name>
<dbReference type="CDD" id="cd02947">
    <property type="entry name" value="TRX_family"/>
    <property type="match status" value="1"/>
</dbReference>
<dbReference type="SUPFAM" id="SSF52833">
    <property type="entry name" value="Thioredoxin-like"/>
    <property type="match status" value="1"/>
</dbReference>
<dbReference type="InterPro" id="IPR037047">
    <property type="entry name" value="PITH_dom_sf"/>
</dbReference>
<dbReference type="PROSITE" id="PS51532">
    <property type="entry name" value="PITH"/>
    <property type="match status" value="1"/>
</dbReference>
<dbReference type="InterPro" id="IPR036249">
    <property type="entry name" value="Thioredoxin-like_sf"/>
</dbReference>
<evidence type="ECO:0000256" key="1">
    <source>
        <dbReference type="ARBA" id="ARBA00023157"/>
    </source>
</evidence>
<dbReference type="GO" id="GO:0005737">
    <property type="term" value="C:cytoplasm"/>
    <property type="evidence" value="ECO:0007669"/>
    <property type="project" value="UniProtKB-ARBA"/>
</dbReference>
<dbReference type="PRINTS" id="PR00421">
    <property type="entry name" value="THIOREDOXIN"/>
</dbReference>
<evidence type="ECO:0000313" key="4">
    <source>
        <dbReference type="EMBL" id="MDE45884.1"/>
    </source>
</evidence>
<sequence length="291" mass="31776">MPVTTIRDDAHFQASLAGAGAKLVVVDFTAKWCGPCQHIAPIYERLSNKYPQVVFLKVDVDDCDQVAAANSVTAMPTFIFFRARTRVGRIQGANPPALEAKIVELAGQDTATTGESSGQPYGPHVDLAPFITKSGCECLNESDDHPLAHCLDANKQTYLESDCDEQLIITISFSQPIKLHSIKIKAPEEYGPKTLKFFLNQPSSLDFDKAESAESVQLVELQPADLADDAKPVQLKYVKFQNVNSLTVFIKDNQAGKDTTRINQLILIGSPVAATNMNEFKRIGGKQGEAH</sequence>
<organism evidence="4">
    <name type="scientific">Aceria tosichella</name>
    <name type="common">wheat curl mite</name>
    <dbReference type="NCBI Taxonomy" id="561515"/>
    <lineage>
        <taxon>Eukaryota</taxon>
        <taxon>Metazoa</taxon>
        <taxon>Ecdysozoa</taxon>
        <taxon>Arthropoda</taxon>
        <taxon>Chelicerata</taxon>
        <taxon>Arachnida</taxon>
        <taxon>Acari</taxon>
        <taxon>Acariformes</taxon>
        <taxon>Trombidiformes</taxon>
        <taxon>Prostigmata</taxon>
        <taxon>Eupodina</taxon>
        <taxon>Eriophyoidea</taxon>
        <taxon>Eriophyidae</taxon>
        <taxon>Eriophyinae</taxon>
        <taxon>Aceriini</taxon>
        <taxon>Aceria</taxon>
    </lineage>
</organism>
<protein>
    <submittedName>
        <fullName evidence="4">Thioredoxin-like protein 1</fullName>
    </submittedName>
</protein>
<evidence type="ECO:0000259" key="2">
    <source>
        <dbReference type="PROSITE" id="PS51352"/>
    </source>
</evidence>